<dbReference type="RefSeq" id="WP_317547089.1">
    <property type="nucleotide sequence ID" value="NZ_JAWLKE010000001.1"/>
</dbReference>
<keyword evidence="2" id="KW-1185">Reference proteome</keyword>
<dbReference type="SUPFAM" id="SSF52540">
    <property type="entry name" value="P-loop containing nucleoside triphosphate hydrolases"/>
    <property type="match status" value="1"/>
</dbReference>
<dbReference type="Gene3D" id="3.40.50.300">
    <property type="entry name" value="P-loop containing nucleotide triphosphate hydrolases"/>
    <property type="match status" value="1"/>
</dbReference>
<evidence type="ECO:0000313" key="2">
    <source>
        <dbReference type="Proteomes" id="UP001185899"/>
    </source>
</evidence>
<organism evidence="1 2">
    <name type="scientific">Rhodococcus cercidiphylli</name>
    <dbReference type="NCBI Taxonomy" id="489916"/>
    <lineage>
        <taxon>Bacteria</taxon>
        <taxon>Bacillati</taxon>
        <taxon>Actinomycetota</taxon>
        <taxon>Actinomycetes</taxon>
        <taxon>Mycobacteriales</taxon>
        <taxon>Nocardiaceae</taxon>
        <taxon>Rhodococcus</taxon>
    </lineage>
</organism>
<gene>
    <name evidence="1" type="ORF">R3P95_00225</name>
</gene>
<proteinExistence type="predicted"/>
<reference evidence="1 2" key="1">
    <citation type="submission" date="2023-10" db="EMBL/GenBank/DDBJ databases">
        <title>Development of a sustainable strategy for remediation of hydrocarbon-contaminated territories based on the waste exchange concept.</title>
        <authorList>
            <person name="Krivoruchko A."/>
        </authorList>
    </citation>
    <scope>NUCLEOTIDE SEQUENCE [LARGE SCALE GENOMIC DNA]</scope>
    <source>
        <strain evidence="1 2">IEGM 1322</strain>
    </source>
</reference>
<dbReference type="InterPro" id="IPR052922">
    <property type="entry name" value="Cytidylate_Kinase-2"/>
</dbReference>
<dbReference type="InterPro" id="IPR027417">
    <property type="entry name" value="P-loop_NTPase"/>
</dbReference>
<dbReference type="EMBL" id="JAWLKE010000001">
    <property type="protein sequence ID" value="MDV6228957.1"/>
    <property type="molecule type" value="Genomic_DNA"/>
</dbReference>
<dbReference type="PANTHER" id="PTHR37816">
    <property type="entry name" value="YALI0E33011P"/>
    <property type="match status" value="1"/>
</dbReference>
<comment type="caution">
    <text evidence="1">The sequence shown here is derived from an EMBL/GenBank/DDBJ whole genome shotgun (WGS) entry which is preliminary data.</text>
</comment>
<accession>A0ABU4ARS8</accession>
<protein>
    <submittedName>
        <fullName evidence="1">AAA family ATPase</fullName>
    </submittedName>
</protein>
<evidence type="ECO:0000313" key="1">
    <source>
        <dbReference type="EMBL" id="MDV6228957.1"/>
    </source>
</evidence>
<dbReference type="Proteomes" id="UP001185899">
    <property type="component" value="Unassembled WGS sequence"/>
</dbReference>
<name>A0ABU4ARS8_9NOCA</name>
<sequence>MIFGPNDAVICRPARIVVAGTSGSGKTTLSARLGSILGIEHIEIDSLFHGPNWTPRATFESEVEEFVARPSWVTEWQYNIVRDRLADRADLFLWLDLPRRTVMRQVMVRTLRRRLGRRELWNGNIEPPLHRILFDRDHIVRWAWNTYRSTTERVQRLSTRRPELTIVRFRSHRDVDAWIAHQLIPLTR</sequence>
<dbReference type="PANTHER" id="PTHR37816:SF1">
    <property type="entry name" value="TOXIN"/>
    <property type="match status" value="1"/>
</dbReference>